<accession>A0A9N9XFE8</accession>
<dbReference type="Proteomes" id="UP001153709">
    <property type="component" value="Chromosome 4"/>
</dbReference>
<organism evidence="3 4">
    <name type="scientific">Diabrotica balteata</name>
    <name type="common">Banded cucumber beetle</name>
    <dbReference type="NCBI Taxonomy" id="107213"/>
    <lineage>
        <taxon>Eukaryota</taxon>
        <taxon>Metazoa</taxon>
        <taxon>Ecdysozoa</taxon>
        <taxon>Arthropoda</taxon>
        <taxon>Hexapoda</taxon>
        <taxon>Insecta</taxon>
        <taxon>Pterygota</taxon>
        <taxon>Neoptera</taxon>
        <taxon>Endopterygota</taxon>
        <taxon>Coleoptera</taxon>
        <taxon>Polyphaga</taxon>
        <taxon>Cucujiformia</taxon>
        <taxon>Chrysomeloidea</taxon>
        <taxon>Chrysomelidae</taxon>
        <taxon>Galerucinae</taxon>
        <taxon>Diabroticina</taxon>
        <taxon>Diabroticites</taxon>
        <taxon>Diabrotica</taxon>
    </lineage>
</organism>
<feature type="compositionally biased region" description="Polar residues" evidence="1">
    <location>
        <begin position="167"/>
        <end position="183"/>
    </location>
</feature>
<protein>
    <recommendedName>
        <fullName evidence="2">Chitin-binding type-2 domain-containing protein</fullName>
    </recommendedName>
</protein>
<evidence type="ECO:0000313" key="4">
    <source>
        <dbReference type="Proteomes" id="UP001153709"/>
    </source>
</evidence>
<dbReference type="SMART" id="SM00494">
    <property type="entry name" value="ChtBD2"/>
    <property type="match status" value="1"/>
</dbReference>
<dbReference type="SUPFAM" id="SSF57625">
    <property type="entry name" value="Invertebrate chitin-binding proteins"/>
    <property type="match status" value="1"/>
</dbReference>
<dbReference type="PANTHER" id="PTHR22933">
    <property type="entry name" value="FI18007P1-RELATED"/>
    <property type="match status" value="1"/>
</dbReference>
<feature type="region of interest" description="Disordered" evidence="1">
    <location>
        <begin position="106"/>
        <end position="183"/>
    </location>
</feature>
<evidence type="ECO:0000259" key="2">
    <source>
        <dbReference type="SMART" id="SM00494"/>
    </source>
</evidence>
<evidence type="ECO:0000313" key="3">
    <source>
        <dbReference type="EMBL" id="CAG9833973.1"/>
    </source>
</evidence>
<dbReference type="EMBL" id="OU898279">
    <property type="protein sequence ID" value="CAG9833973.1"/>
    <property type="molecule type" value="Genomic_DNA"/>
</dbReference>
<sequence>FLDFDNLPDTNFTCVGKVIGGYYADLETNCQMFHVCTIGLLDEPTDIRFLCLNGTVFDQETRVCERIDEVDCTKSEQYYSLNLELYGHSQSSNIEDNSETEQPLIIKSTLPTTTTTTQAPRKTTRSSYYTSPPIPTATTLENRLASGNSYLPSTGNQHSPKNDHIHSGNNNKVSTGNNQESTNKNHITANNHHIASHHFPVISPSATDIRFNPEEINISLHPGAPPDIRTKAVSYYSDKKVTNSENQLVVTTHRSVYDNSRRESLNTGSSTQRIGITLQLQVMSAGLGLLSTRLSQQSIRILLKVIEYARSLGLVRSMQLLYKTPILNYTNQVLSVQNMLQVLPK</sequence>
<feature type="compositionally biased region" description="Polar residues" evidence="1">
    <location>
        <begin position="136"/>
        <end position="159"/>
    </location>
</feature>
<name>A0A9N9XFE8_DIABA</name>
<keyword evidence="4" id="KW-1185">Reference proteome</keyword>
<dbReference type="GO" id="GO:0008061">
    <property type="term" value="F:chitin binding"/>
    <property type="evidence" value="ECO:0007669"/>
    <property type="project" value="InterPro"/>
</dbReference>
<dbReference type="OrthoDB" id="10065127at2759"/>
<feature type="domain" description="Chitin-binding type-2" evidence="2">
    <location>
        <begin position="12"/>
        <end position="74"/>
    </location>
</feature>
<dbReference type="PANTHER" id="PTHR22933:SF43">
    <property type="entry name" value="LP10131P"/>
    <property type="match status" value="1"/>
</dbReference>
<gene>
    <name evidence="3" type="ORF">DIABBA_LOCUS7327</name>
</gene>
<dbReference type="InterPro" id="IPR052976">
    <property type="entry name" value="Scoloptoxin-like"/>
</dbReference>
<dbReference type="InterPro" id="IPR002557">
    <property type="entry name" value="Chitin-bd_dom"/>
</dbReference>
<dbReference type="Gene3D" id="2.170.140.10">
    <property type="entry name" value="Chitin binding domain"/>
    <property type="match status" value="1"/>
</dbReference>
<reference evidence="3" key="1">
    <citation type="submission" date="2022-01" db="EMBL/GenBank/DDBJ databases">
        <authorList>
            <person name="King R."/>
        </authorList>
    </citation>
    <scope>NUCLEOTIDE SEQUENCE</scope>
</reference>
<feature type="compositionally biased region" description="Low complexity" evidence="1">
    <location>
        <begin position="106"/>
        <end position="121"/>
    </location>
</feature>
<dbReference type="Pfam" id="PF01607">
    <property type="entry name" value="CBM_14"/>
    <property type="match status" value="1"/>
</dbReference>
<evidence type="ECO:0000256" key="1">
    <source>
        <dbReference type="SAM" id="MobiDB-lite"/>
    </source>
</evidence>
<dbReference type="AlphaFoldDB" id="A0A9N9XFE8"/>
<dbReference type="InterPro" id="IPR036508">
    <property type="entry name" value="Chitin-bd_dom_sf"/>
</dbReference>
<feature type="non-terminal residue" evidence="3">
    <location>
        <position position="1"/>
    </location>
</feature>
<dbReference type="GO" id="GO:0005576">
    <property type="term" value="C:extracellular region"/>
    <property type="evidence" value="ECO:0007669"/>
    <property type="project" value="InterPro"/>
</dbReference>
<proteinExistence type="predicted"/>